<dbReference type="InterPro" id="IPR002328">
    <property type="entry name" value="ADH_Zn_CS"/>
</dbReference>
<dbReference type="Gene3D" id="3.90.180.10">
    <property type="entry name" value="Medium-chain alcohol dehydrogenases, catalytic domain"/>
    <property type="match status" value="1"/>
</dbReference>
<dbReference type="CDD" id="cd05285">
    <property type="entry name" value="sorbitol_DH"/>
    <property type="match status" value="1"/>
</dbReference>
<accession>A0ABU9DH56</accession>
<dbReference type="Pfam" id="PF08240">
    <property type="entry name" value="ADH_N"/>
    <property type="match status" value="1"/>
</dbReference>
<reference evidence="8 9" key="1">
    <citation type="submission" date="2024-04" db="EMBL/GenBank/DDBJ databases">
        <title>draft genome sequnece of Paenibacillus filicis.</title>
        <authorList>
            <person name="Kim D.-U."/>
        </authorList>
    </citation>
    <scope>NUCLEOTIDE SEQUENCE [LARGE SCALE GENOMIC DNA]</scope>
    <source>
        <strain evidence="8 9">KACC14197</strain>
    </source>
</reference>
<evidence type="ECO:0000256" key="6">
    <source>
        <dbReference type="RuleBase" id="RU361277"/>
    </source>
</evidence>
<protein>
    <submittedName>
        <fullName evidence="8">NAD(P)-dependent alcohol dehydrogenase</fullName>
    </submittedName>
</protein>
<dbReference type="PROSITE" id="PS00059">
    <property type="entry name" value="ADH_ZINC"/>
    <property type="match status" value="1"/>
</dbReference>
<dbReference type="PANTHER" id="PTHR43161">
    <property type="entry name" value="SORBITOL DEHYDROGENASE"/>
    <property type="match status" value="1"/>
</dbReference>
<dbReference type="PANTHER" id="PTHR43161:SF9">
    <property type="entry name" value="SORBITOL DEHYDROGENASE"/>
    <property type="match status" value="1"/>
</dbReference>
<dbReference type="Gene3D" id="3.40.50.720">
    <property type="entry name" value="NAD(P)-binding Rossmann-like Domain"/>
    <property type="match status" value="1"/>
</dbReference>
<dbReference type="InterPro" id="IPR011032">
    <property type="entry name" value="GroES-like_sf"/>
</dbReference>
<keyword evidence="9" id="KW-1185">Reference proteome</keyword>
<dbReference type="SMART" id="SM00829">
    <property type="entry name" value="PKS_ER"/>
    <property type="match status" value="1"/>
</dbReference>
<evidence type="ECO:0000256" key="3">
    <source>
        <dbReference type="ARBA" id="ARBA00022723"/>
    </source>
</evidence>
<dbReference type="RefSeq" id="WP_341415280.1">
    <property type="nucleotide sequence ID" value="NZ_JBBPCC010000005.1"/>
</dbReference>
<gene>
    <name evidence="8" type="ORF">WMW72_09875</name>
</gene>
<evidence type="ECO:0000256" key="5">
    <source>
        <dbReference type="ARBA" id="ARBA00023002"/>
    </source>
</evidence>
<dbReference type="InterPro" id="IPR013149">
    <property type="entry name" value="ADH-like_C"/>
</dbReference>
<comment type="caution">
    <text evidence="8">The sequence shown here is derived from an EMBL/GenBank/DDBJ whole genome shotgun (WGS) entry which is preliminary data.</text>
</comment>
<evidence type="ECO:0000313" key="8">
    <source>
        <dbReference type="EMBL" id="MEK8128211.1"/>
    </source>
</evidence>
<dbReference type="SUPFAM" id="SSF51735">
    <property type="entry name" value="NAD(P)-binding Rossmann-fold domains"/>
    <property type="match status" value="1"/>
</dbReference>
<evidence type="ECO:0000313" key="9">
    <source>
        <dbReference type="Proteomes" id="UP001469365"/>
    </source>
</evidence>
<dbReference type="InterPro" id="IPR020843">
    <property type="entry name" value="ER"/>
</dbReference>
<dbReference type="InterPro" id="IPR045306">
    <property type="entry name" value="SDH-like"/>
</dbReference>
<dbReference type="InterPro" id="IPR013154">
    <property type="entry name" value="ADH-like_N"/>
</dbReference>
<keyword evidence="4 6" id="KW-0862">Zinc</keyword>
<evidence type="ECO:0000259" key="7">
    <source>
        <dbReference type="SMART" id="SM00829"/>
    </source>
</evidence>
<comment type="cofactor">
    <cofactor evidence="1 6">
        <name>Zn(2+)</name>
        <dbReference type="ChEBI" id="CHEBI:29105"/>
    </cofactor>
</comment>
<dbReference type="Pfam" id="PF00107">
    <property type="entry name" value="ADH_zinc_N"/>
    <property type="match status" value="1"/>
</dbReference>
<keyword evidence="3 6" id="KW-0479">Metal-binding</keyword>
<dbReference type="Proteomes" id="UP001469365">
    <property type="component" value="Unassembled WGS sequence"/>
</dbReference>
<sequence length="358" mass="38471">MKDPAIPATMKAAVMTKVKEIVIEEREVPRPQDDEVLVKVMAVGVCGSDVHYYEHGKIGSYVVEKPIILGHECAGQVVAAGAKATKFKAGDRVAMEPGVTCGRCSFCKEGRYNLCPDVVFFATPPVDGAFAQYIKLREDFLFPIPDHLSYEEASLVEPFSVGIHAAKRTGLQPGSSVAIMGMGPVGLMAVVAAKAFGATRIYVSDLEPVRLEAALKLGATHAIHAREQDPVATILELTDGQGVDTAWETAGSPRALQSALLSLRRGGKLGLVGLPAQAETPLDVHVLIDREIEVYGVFRYANTYPSGIEFLASGIADVSPLFTDRYTLEQTQEALERAMTNKAGSLKVIVYPNGNHFS</sequence>
<name>A0ABU9DH56_9BACL</name>
<dbReference type="InterPro" id="IPR036291">
    <property type="entry name" value="NAD(P)-bd_dom_sf"/>
</dbReference>
<organism evidence="8 9">
    <name type="scientific">Paenibacillus filicis</name>
    <dbReference type="NCBI Taxonomy" id="669464"/>
    <lineage>
        <taxon>Bacteria</taxon>
        <taxon>Bacillati</taxon>
        <taxon>Bacillota</taxon>
        <taxon>Bacilli</taxon>
        <taxon>Bacillales</taxon>
        <taxon>Paenibacillaceae</taxon>
        <taxon>Paenibacillus</taxon>
    </lineage>
</organism>
<comment type="similarity">
    <text evidence="2 6">Belongs to the zinc-containing alcohol dehydrogenase family.</text>
</comment>
<feature type="domain" description="Enoyl reductase (ER)" evidence="7">
    <location>
        <begin position="16"/>
        <end position="350"/>
    </location>
</feature>
<proteinExistence type="inferred from homology"/>
<dbReference type="SUPFAM" id="SSF50129">
    <property type="entry name" value="GroES-like"/>
    <property type="match status" value="1"/>
</dbReference>
<evidence type="ECO:0000256" key="1">
    <source>
        <dbReference type="ARBA" id="ARBA00001947"/>
    </source>
</evidence>
<dbReference type="EMBL" id="JBBPCC010000005">
    <property type="protein sequence ID" value="MEK8128211.1"/>
    <property type="molecule type" value="Genomic_DNA"/>
</dbReference>
<keyword evidence="5" id="KW-0560">Oxidoreductase</keyword>
<evidence type="ECO:0000256" key="4">
    <source>
        <dbReference type="ARBA" id="ARBA00022833"/>
    </source>
</evidence>
<evidence type="ECO:0000256" key="2">
    <source>
        <dbReference type="ARBA" id="ARBA00008072"/>
    </source>
</evidence>